<accession>A0A087DN12</accession>
<sequence length="353" mass="40137">MTTSQTQAPIKTHRPRLFYLDLVRALAAVLIVITHFNNPFLTQHPILVNQPFGIYIGGLGVSLFLIISGAALMYTHDEPEHLDLRTFYWKRFKAIYPMFWVAFIIANAYLFLCHGAIVEAQAPKWSLIFSLLAVDGFLANAAIPTFYTLGEWFLGFIIIFYIFFPLLRWGVKRFPFWTAGIALACYAITLAANLQLHGMPKDLLLTTRLPELLFGMYFVKYIKQVPHYIGAGSIVVLALQQIFHPLTGNIAVTVVGILFFLVLVWIAQWINIQPVRVVVGSISKYSYPIFLVHHQVIIQVFSKLDFAHMGMANAYILFIVDFMIIMALSVLLLRLNKATLAYVRRMFVRGSAK</sequence>
<name>A0A087DN12_9BIFI</name>
<dbReference type="Proteomes" id="UP000029004">
    <property type="component" value="Unassembled WGS sequence"/>
</dbReference>
<reference evidence="3 4" key="1">
    <citation type="submission" date="2014-03" db="EMBL/GenBank/DDBJ databases">
        <title>Genomics of Bifidobacteria.</title>
        <authorList>
            <person name="Ventura M."/>
            <person name="Milani C."/>
            <person name="Lugli G.A."/>
        </authorList>
    </citation>
    <scope>NUCLEOTIDE SEQUENCE [LARGE SCALE GENOMIC DNA]</scope>
    <source>
        <strain evidence="3 4">DSM 23968</strain>
    </source>
</reference>
<dbReference type="InterPro" id="IPR050879">
    <property type="entry name" value="Acyltransferase_3"/>
</dbReference>
<comment type="caution">
    <text evidence="3">The sequence shown here is derived from an EMBL/GenBank/DDBJ whole genome shotgun (WGS) entry which is preliminary data.</text>
</comment>
<dbReference type="Pfam" id="PF01757">
    <property type="entry name" value="Acyl_transf_3"/>
    <property type="match status" value="1"/>
</dbReference>
<dbReference type="PANTHER" id="PTHR23028:SF53">
    <property type="entry name" value="ACYL_TRANSF_3 DOMAIN-CONTAINING PROTEIN"/>
    <property type="match status" value="1"/>
</dbReference>
<feature type="transmembrane region" description="Helical" evidence="1">
    <location>
        <begin position="149"/>
        <end position="167"/>
    </location>
</feature>
<keyword evidence="3" id="KW-0808">Transferase</keyword>
<evidence type="ECO:0000313" key="4">
    <source>
        <dbReference type="Proteomes" id="UP000029004"/>
    </source>
</evidence>
<dbReference type="AlphaFoldDB" id="A0A087DN12"/>
<feature type="domain" description="Acyltransferase 3" evidence="2">
    <location>
        <begin position="19"/>
        <end position="331"/>
    </location>
</feature>
<keyword evidence="4" id="KW-1185">Reference proteome</keyword>
<organism evidence="3 4">
    <name type="scientific">Bifidobacterium stellenboschense</name>
    <dbReference type="NCBI Taxonomy" id="762211"/>
    <lineage>
        <taxon>Bacteria</taxon>
        <taxon>Bacillati</taxon>
        <taxon>Actinomycetota</taxon>
        <taxon>Actinomycetes</taxon>
        <taxon>Bifidobacteriales</taxon>
        <taxon>Bifidobacteriaceae</taxon>
        <taxon>Bifidobacterium</taxon>
    </lineage>
</organism>
<feature type="transmembrane region" description="Helical" evidence="1">
    <location>
        <begin position="174"/>
        <end position="196"/>
    </location>
</feature>
<dbReference type="RefSeq" id="WP_034528764.1">
    <property type="nucleotide sequence ID" value="NZ_JGZP01000014.1"/>
</dbReference>
<keyword evidence="1" id="KW-0472">Membrane</keyword>
<dbReference type="GO" id="GO:0016747">
    <property type="term" value="F:acyltransferase activity, transferring groups other than amino-acyl groups"/>
    <property type="evidence" value="ECO:0007669"/>
    <property type="project" value="InterPro"/>
</dbReference>
<gene>
    <name evidence="3" type="ORF">BSTEL_1821</name>
</gene>
<dbReference type="GO" id="GO:0000271">
    <property type="term" value="P:polysaccharide biosynthetic process"/>
    <property type="evidence" value="ECO:0007669"/>
    <property type="project" value="TreeGrafter"/>
</dbReference>
<dbReference type="GO" id="GO:0016020">
    <property type="term" value="C:membrane"/>
    <property type="evidence" value="ECO:0007669"/>
    <property type="project" value="TreeGrafter"/>
</dbReference>
<dbReference type="eggNOG" id="COG1835">
    <property type="taxonomic scope" value="Bacteria"/>
</dbReference>
<feature type="transmembrane region" description="Helical" evidence="1">
    <location>
        <begin position="314"/>
        <end position="335"/>
    </location>
</feature>
<keyword evidence="1" id="KW-1133">Transmembrane helix</keyword>
<keyword evidence="1" id="KW-0812">Transmembrane</keyword>
<feature type="transmembrane region" description="Helical" evidence="1">
    <location>
        <begin position="52"/>
        <end position="74"/>
    </location>
</feature>
<dbReference type="OrthoDB" id="9796461at2"/>
<feature type="transmembrane region" description="Helical" evidence="1">
    <location>
        <begin position="94"/>
        <end position="113"/>
    </location>
</feature>
<dbReference type="STRING" id="762211.BSTEL_1821"/>
<evidence type="ECO:0000313" key="3">
    <source>
        <dbReference type="EMBL" id="KFI96912.1"/>
    </source>
</evidence>
<proteinExistence type="predicted"/>
<evidence type="ECO:0000256" key="1">
    <source>
        <dbReference type="SAM" id="Phobius"/>
    </source>
</evidence>
<dbReference type="PANTHER" id="PTHR23028">
    <property type="entry name" value="ACETYLTRANSFERASE"/>
    <property type="match status" value="1"/>
</dbReference>
<keyword evidence="3" id="KW-0012">Acyltransferase</keyword>
<dbReference type="InterPro" id="IPR002656">
    <property type="entry name" value="Acyl_transf_3_dom"/>
</dbReference>
<dbReference type="EMBL" id="JGZP01000014">
    <property type="protein sequence ID" value="KFI96912.1"/>
    <property type="molecule type" value="Genomic_DNA"/>
</dbReference>
<protein>
    <submittedName>
        <fullName evidence="3">Acyltransferase</fullName>
    </submittedName>
</protein>
<evidence type="ECO:0000259" key="2">
    <source>
        <dbReference type="Pfam" id="PF01757"/>
    </source>
</evidence>
<feature type="transmembrane region" description="Helical" evidence="1">
    <location>
        <begin position="225"/>
        <end position="243"/>
    </location>
</feature>
<feature type="transmembrane region" description="Helical" evidence="1">
    <location>
        <begin position="22"/>
        <end position="40"/>
    </location>
</feature>
<feature type="transmembrane region" description="Helical" evidence="1">
    <location>
        <begin position="250"/>
        <end position="270"/>
    </location>
</feature>